<dbReference type="EMBL" id="CAXAMN010009324">
    <property type="protein sequence ID" value="CAK9028253.1"/>
    <property type="molecule type" value="Genomic_DNA"/>
</dbReference>
<feature type="transmembrane region" description="Helical" evidence="1">
    <location>
        <begin position="213"/>
        <end position="242"/>
    </location>
</feature>
<keyword evidence="1" id="KW-0472">Membrane</keyword>
<feature type="transmembrane region" description="Helical" evidence="1">
    <location>
        <begin position="79"/>
        <end position="108"/>
    </location>
</feature>
<reference evidence="2 3" key="1">
    <citation type="submission" date="2024-02" db="EMBL/GenBank/DDBJ databases">
        <authorList>
            <person name="Chen Y."/>
            <person name="Shah S."/>
            <person name="Dougan E. K."/>
            <person name="Thang M."/>
            <person name="Chan C."/>
        </authorList>
    </citation>
    <scope>NUCLEOTIDE SEQUENCE [LARGE SCALE GENOMIC DNA]</scope>
</reference>
<feature type="transmembrane region" description="Helical" evidence="1">
    <location>
        <begin position="420"/>
        <end position="439"/>
    </location>
</feature>
<dbReference type="Proteomes" id="UP001642484">
    <property type="component" value="Unassembled WGS sequence"/>
</dbReference>
<name>A0ABP0KNJ7_9DINO</name>
<accession>A0ABP0KNJ7</accession>
<feature type="transmembrane region" description="Helical" evidence="1">
    <location>
        <begin position="369"/>
        <end position="390"/>
    </location>
</feature>
<feature type="transmembrane region" description="Helical" evidence="1">
    <location>
        <begin position="485"/>
        <end position="507"/>
    </location>
</feature>
<keyword evidence="1" id="KW-1133">Transmembrane helix</keyword>
<sequence>MDGSAIAHSDDPECPSMEIPLDPELVRGVPLHHCLRGLGHHWRRQSAGADLDLSQKTEHIDYFLSHDWETSRLLKWMTLLVMFNAPAAAVVTLIVTGVMIPFSVFGFIPYQLVLWQPLVGHLSYLIMLLIWQDLRRLCRKPLLVFLDKLCIAQRDLYLKERGIRGLGSFLKCSRSLTILWSPRYFSSLWCCYEVASYLKDESHASGKAKPIELIPVTMAGMLLIASLMASMWLLALCCLMSFGSIASELLQDRVLFELFGKGNIFVPFATYLALGYTSLFELPEHLSEFRVQETRCFCCSNQHRHPFSDEELPCDRELVFATLQKWFGSAPEGEEDEEYLDRFNLLVQEKLSSRMSSTVGRGLPPLRHVLSTVCVAPVPFYSVFVTIWLWELMHGEEEEEEMESSLRWTENLLELLGPPLYGILSLLAMVLLCRLVFLARKRLGLPSRIRWLTRVLLSLLLSPLLALVLSFAVWDPLFVVEDHPLLSLVLFFVYLFVALGTFCLPSFSSTGPWWPRSKSARGKEEPSSTLVHEVPNMSILEEEDEYVSEYF</sequence>
<gene>
    <name evidence="2" type="ORF">CCMP2556_LOCUS17036</name>
</gene>
<evidence type="ECO:0000256" key="1">
    <source>
        <dbReference type="SAM" id="Phobius"/>
    </source>
</evidence>
<dbReference type="Gene3D" id="3.40.50.10140">
    <property type="entry name" value="Toll/interleukin-1 receptor homology (TIR) domain"/>
    <property type="match status" value="1"/>
</dbReference>
<proteinExistence type="predicted"/>
<evidence type="ECO:0000313" key="3">
    <source>
        <dbReference type="Proteomes" id="UP001642484"/>
    </source>
</evidence>
<protein>
    <submittedName>
        <fullName evidence="2">Uncharacterized protein</fullName>
    </submittedName>
</protein>
<organism evidence="2 3">
    <name type="scientific">Durusdinium trenchii</name>
    <dbReference type="NCBI Taxonomy" id="1381693"/>
    <lineage>
        <taxon>Eukaryota</taxon>
        <taxon>Sar</taxon>
        <taxon>Alveolata</taxon>
        <taxon>Dinophyceae</taxon>
        <taxon>Suessiales</taxon>
        <taxon>Symbiodiniaceae</taxon>
        <taxon>Durusdinium</taxon>
    </lineage>
</organism>
<keyword evidence="3" id="KW-1185">Reference proteome</keyword>
<dbReference type="InterPro" id="IPR035897">
    <property type="entry name" value="Toll_tir_struct_dom_sf"/>
</dbReference>
<evidence type="ECO:0000313" key="2">
    <source>
        <dbReference type="EMBL" id="CAK9028253.1"/>
    </source>
</evidence>
<comment type="caution">
    <text evidence="2">The sequence shown here is derived from an EMBL/GenBank/DDBJ whole genome shotgun (WGS) entry which is preliminary data.</text>
</comment>
<feature type="transmembrane region" description="Helical" evidence="1">
    <location>
        <begin position="114"/>
        <end position="131"/>
    </location>
</feature>
<keyword evidence="1" id="KW-0812">Transmembrane</keyword>
<feature type="transmembrane region" description="Helical" evidence="1">
    <location>
        <begin position="451"/>
        <end position="473"/>
    </location>
</feature>
<feature type="transmembrane region" description="Helical" evidence="1">
    <location>
        <begin position="262"/>
        <end position="280"/>
    </location>
</feature>